<dbReference type="RefSeq" id="WP_162818007.1">
    <property type="nucleotide sequence ID" value="NZ_CP139960.1"/>
</dbReference>
<dbReference type="Gene3D" id="2.60.120.10">
    <property type="entry name" value="Jelly Rolls"/>
    <property type="match status" value="1"/>
</dbReference>
<keyword evidence="3" id="KW-1185">Reference proteome</keyword>
<evidence type="ECO:0000313" key="2">
    <source>
        <dbReference type="EMBL" id="WQD39181.1"/>
    </source>
</evidence>
<protein>
    <submittedName>
        <fullName evidence="2">Crp/Fnr family transcriptional regulator</fullName>
    </submittedName>
</protein>
<dbReference type="InterPro" id="IPR000595">
    <property type="entry name" value="cNMP-bd_dom"/>
</dbReference>
<name>A0ABZ0W7R0_9BACT</name>
<proteinExistence type="predicted"/>
<dbReference type="InterPro" id="IPR018490">
    <property type="entry name" value="cNMP-bd_dom_sf"/>
</dbReference>
<sequence length="192" mass="22447">MHPIIQHIHKITAGTVTDALPVLSFFEAHSFRKKEMLQEEGKRCVAYFFVVKGCLRLFFTDTNGVEQTLQFALENWWMTDLDAFRSGKNSGYSIQALEPTEVLSISHGDYEQLLKSNALMEVYFRKVYERAYAASLLRIQLISRIPKQAFYENFESKYPDFLQRIPQKVLASFLGFTPEYLSELRKNRKQKK</sequence>
<dbReference type="Proteomes" id="UP001325680">
    <property type="component" value="Chromosome"/>
</dbReference>
<dbReference type="Pfam" id="PF00027">
    <property type="entry name" value="cNMP_binding"/>
    <property type="match status" value="1"/>
</dbReference>
<gene>
    <name evidence="2" type="ORF">U0035_03335</name>
</gene>
<evidence type="ECO:0000259" key="1">
    <source>
        <dbReference type="PROSITE" id="PS50042"/>
    </source>
</evidence>
<dbReference type="CDD" id="cd00038">
    <property type="entry name" value="CAP_ED"/>
    <property type="match status" value="1"/>
</dbReference>
<accession>A0ABZ0W7R0</accession>
<organism evidence="2 3">
    <name type="scientific">Niabella yanshanensis</name>
    <dbReference type="NCBI Taxonomy" id="577386"/>
    <lineage>
        <taxon>Bacteria</taxon>
        <taxon>Pseudomonadati</taxon>
        <taxon>Bacteroidota</taxon>
        <taxon>Chitinophagia</taxon>
        <taxon>Chitinophagales</taxon>
        <taxon>Chitinophagaceae</taxon>
        <taxon>Niabella</taxon>
    </lineage>
</organism>
<reference evidence="2 3" key="1">
    <citation type="submission" date="2023-12" db="EMBL/GenBank/DDBJ databases">
        <title>Genome sequencing and assembly of bacterial species from a model synthetic community.</title>
        <authorList>
            <person name="Hogle S.L."/>
        </authorList>
    </citation>
    <scope>NUCLEOTIDE SEQUENCE [LARGE SCALE GENOMIC DNA]</scope>
    <source>
        <strain evidence="2 3">HAMBI_3031</strain>
    </source>
</reference>
<dbReference type="PROSITE" id="PS50042">
    <property type="entry name" value="CNMP_BINDING_3"/>
    <property type="match status" value="1"/>
</dbReference>
<dbReference type="EMBL" id="CP139960">
    <property type="protein sequence ID" value="WQD39181.1"/>
    <property type="molecule type" value="Genomic_DNA"/>
</dbReference>
<evidence type="ECO:0000313" key="3">
    <source>
        <dbReference type="Proteomes" id="UP001325680"/>
    </source>
</evidence>
<dbReference type="InterPro" id="IPR014710">
    <property type="entry name" value="RmlC-like_jellyroll"/>
</dbReference>
<dbReference type="SUPFAM" id="SSF51206">
    <property type="entry name" value="cAMP-binding domain-like"/>
    <property type="match status" value="1"/>
</dbReference>
<feature type="domain" description="Cyclic nucleotide-binding" evidence="1">
    <location>
        <begin position="4"/>
        <end position="114"/>
    </location>
</feature>